<protein>
    <submittedName>
        <fullName evidence="2">Alkylhydroperoxidase AhpD family core domain-containing protein</fullName>
    </submittedName>
</protein>
<dbReference type="RefSeq" id="WP_337833509.1">
    <property type="nucleotide sequence ID" value="NZ_FOOX01000010.1"/>
</dbReference>
<dbReference type="Pfam" id="PF02627">
    <property type="entry name" value="CMD"/>
    <property type="match status" value="1"/>
</dbReference>
<dbReference type="NCBIfam" id="TIGR00778">
    <property type="entry name" value="ahpD_dom"/>
    <property type="match status" value="1"/>
</dbReference>
<reference evidence="3" key="1">
    <citation type="submission" date="2016-10" db="EMBL/GenBank/DDBJ databases">
        <authorList>
            <person name="Varghese N."/>
            <person name="Submissions S."/>
        </authorList>
    </citation>
    <scope>NUCLEOTIDE SEQUENCE [LARGE SCALE GENOMIC DNA]</scope>
    <source>
        <strain evidence="3">DSM 17038</strain>
    </source>
</reference>
<keyword evidence="3" id="KW-1185">Reference proteome</keyword>
<dbReference type="PANTHER" id="PTHR33930:SF2">
    <property type="entry name" value="BLR3452 PROTEIN"/>
    <property type="match status" value="1"/>
</dbReference>
<gene>
    <name evidence="2" type="ORF">SAMN05660649_02905</name>
</gene>
<dbReference type="AlphaFoldDB" id="A0A1I2V582"/>
<organism evidence="2 3">
    <name type="scientific">Desulfotruncus arcticus DSM 17038</name>
    <dbReference type="NCBI Taxonomy" id="1121424"/>
    <lineage>
        <taxon>Bacteria</taxon>
        <taxon>Bacillati</taxon>
        <taxon>Bacillota</taxon>
        <taxon>Clostridia</taxon>
        <taxon>Eubacteriales</taxon>
        <taxon>Desulfallaceae</taxon>
        <taxon>Desulfotruncus</taxon>
    </lineage>
</organism>
<keyword evidence="2" id="KW-0560">Oxidoreductase</keyword>
<dbReference type="Proteomes" id="UP000199337">
    <property type="component" value="Unassembled WGS sequence"/>
</dbReference>
<dbReference type="EMBL" id="FOOX01000010">
    <property type="protein sequence ID" value="SFG84340.1"/>
    <property type="molecule type" value="Genomic_DNA"/>
</dbReference>
<evidence type="ECO:0000313" key="2">
    <source>
        <dbReference type="EMBL" id="SFG84340.1"/>
    </source>
</evidence>
<dbReference type="InterPro" id="IPR029032">
    <property type="entry name" value="AhpD-like"/>
</dbReference>
<dbReference type="InterPro" id="IPR003779">
    <property type="entry name" value="CMD-like"/>
</dbReference>
<feature type="domain" description="Carboxymuconolactone decarboxylase-like" evidence="1">
    <location>
        <begin position="23"/>
        <end position="102"/>
    </location>
</feature>
<dbReference type="GO" id="GO:0051920">
    <property type="term" value="F:peroxiredoxin activity"/>
    <property type="evidence" value="ECO:0007669"/>
    <property type="project" value="InterPro"/>
</dbReference>
<evidence type="ECO:0000259" key="1">
    <source>
        <dbReference type="Pfam" id="PF02627"/>
    </source>
</evidence>
<dbReference type="PANTHER" id="PTHR33930">
    <property type="entry name" value="ALKYL HYDROPEROXIDE REDUCTASE AHPD"/>
    <property type="match status" value="1"/>
</dbReference>
<sequence length="117" mass="12811">MPDVRQILNDFNSGVVKVARQMPEFTQSFMNFLGAVYKDGALSVKQKELISVAIGAYNRCEYCIVHHVYKALEAGATPEEIMEAAGVAIGFGGGPSIAYTATLVRQSIEEFSKDFKK</sequence>
<dbReference type="InterPro" id="IPR004675">
    <property type="entry name" value="AhpD_core"/>
</dbReference>
<dbReference type="SUPFAM" id="SSF69118">
    <property type="entry name" value="AhpD-like"/>
    <property type="match status" value="1"/>
</dbReference>
<accession>A0A1I2V582</accession>
<keyword evidence="2" id="KW-0575">Peroxidase</keyword>
<dbReference type="STRING" id="341036.SAMN05660649_02905"/>
<proteinExistence type="predicted"/>
<dbReference type="Gene3D" id="1.20.1290.10">
    <property type="entry name" value="AhpD-like"/>
    <property type="match status" value="1"/>
</dbReference>
<evidence type="ECO:0000313" key="3">
    <source>
        <dbReference type="Proteomes" id="UP000199337"/>
    </source>
</evidence>
<name>A0A1I2V582_9FIRM</name>